<name>A0A316A5Z3_9ACTN</name>
<comment type="caution">
    <text evidence="1">The sequence shown here is derived from an EMBL/GenBank/DDBJ whole genome shotgun (WGS) entry which is preliminary data.</text>
</comment>
<dbReference type="RefSeq" id="WP_109774852.1">
    <property type="nucleotide sequence ID" value="NZ_QGDQ01000015.1"/>
</dbReference>
<sequence length="62" mass="6657">MTPSGATTVTIGTVFEAATLLGLPLFGAEGPQLGELARRERHIVALLPQRVTHSERPVDDDF</sequence>
<evidence type="ECO:0000313" key="2">
    <source>
        <dbReference type="Proteomes" id="UP000245469"/>
    </source>
</evidence>
<dbReference type="Proteomes" id="UP000245469">
    <property type="component" value="Unassembled WGS sequence"/>
</dbReference>
<protein>
    <submittedName>
        <fullName evidence="1">Uncharacterized protein</fullName>
    </submittedName>
</protein>
<gene>
    <name evidence="1" type="ORF">BXY45_11510</name>
</gene>
<dbReference type="AlphaFoldDB" id="A0A316A5Z3"/>
<dbReference type="EMBL" id="QGDQ01000015">
    <property type="protein sequence ID" value="PWJ52993.1"/>
    <property type="molecule type" value="Genomic_DNA"/>
</dbReference>
<keyword evidence="2" id="KW-1185">Reference proteome</keyword>
<dbReference type="OrthoDB" id="4829260at2"/>
<accession>A0A316A5Z3</accession>
<evidence type="ECO:0000313" key="1">
    <source>
        <dbReference type="EMBL" id="PWJ52993.1"/>
    </source>
</evidence>
<proteinExistence type="predicted"/>
<organism evidence="1 2">
    <name type="scientific">Quadrisphaera granulorum</name>
    <dbReference type="NCBI Taxonomy" id="317664"/>
    <lineage>
        <taxon>Bacteria</taxon>
        <taxon>Bacillati</taxon>
        <taxon>Actinomycetota</taxon>
        <taxon>Actinomycetes</taxon>
        <taxon>Kineosporiales</taxon>
        <taxon>Kineosporiaceae</taxon>
        <taxon>Quadrisphaera</taxon>
    </lineage>
</organism>
<reference evidence="1 2" key="1">
    <citation type="submission" date="2018-03" db="EMBL/GenBank/DDBJ databases">
        <title>Genomic Encyclopedia of Archaeal and Bacterial Type Strains, Phase II (KMG-II): from individual species to whole genera.</title>
        <authorList>
            <person name="Goeker M."/>
        </authorList>
    </citation>
    <scope>NUCLEOTIDE SEQUENCE [LARGE SCALE GENOMIC DNA]</scope>
    <source>
        <strain evidence="1 2">DSM 44889</strain>
    </source>
</reference>